<dbReference type="InterPro" id="IPR003594">
    <property type="entry name" value="HATPase_dom"/>
</dbReference>
<evidence type="ECO:0000256" key="2">
    <source>
        <dbReference type="ARBA" id="ARBA00012438"/>
    </source>
</evidence>
<keyword evidence="7" id="KW-0902">Two-component regulatory system</keyword>
<dbReference type="Pfam" id="PF13424">
    <property type="entry name" value="TPR_12"/>
    <property type="match status" value="1"/>
</dbReference>
<dbReference type="PROSITE" id="PS50005">
    <property type="entry name" value="TPR"/>
    <property type="match status" value="1"/>
</dbReference>
<keyword evidence="5 12" id="KW-0418">Kinase</keyword>
<gene>
    <name evidence="12" type="ORF">D0817_10910</name>
</gene>
<evidence type="ECO:0000256" key="4">
    <source>
        <dbReference type="ARBA" id="ARBA00022741"/>
    </source>
</evidence>
<dbReference type="InterPro" id="IPR005467">
    <property type="entry name" value="His_kinase_dom"/>
</dbReference>
<keyword evidence="9" id="KW-1133">Transmembrane helix</keyword>
<organism evidence="12 13">
    <name type="scientific">Flavobacterium cupreum</name>
    <dbReference type="NCBI Taxonomy" id="2133766"/>
    <lineage>
        <taxon>Bacteria</taxon>
        <taxon>Pseudomonadati</taxon>
        <taxon>Bacteroidota</taxon>
        <taxon>Flavobacteriia</taxon>
        <taxon>Flavobacteriales</taxon>
        <taxon>Flavobacteriaceae</taxon>
        <taxon>Flavobacterium</taxon>
    </lineage>
</organism>
<dbReference type="Proteomes" id="UP000288102">
    <property type="component" value="Unassembled WGS sequence"/>
</dbReference>
<dbReference type="PROSITE" id="PS50109">
    <property type="entry name" value="HIS_KIN"/>
    <property type="match status" value="1"/>
</dbReference>
<dbReference type="AlphaFoldDB" id="A0A434A7D1"/>
<keyword evidence="8" id="KW-0802">TPR repeat</keyword>
<feature type="signal peptide" evidence="10">
    <location>
        <begin position="1"/>
        <end position="21"/>
    </location>
</feature>
<dbReference type="PRINTS" id="PR00344">
    <property type="entry name" value="BCTRLSENSOR"/>
</dbReference>
<name>A0A434A7D1_9FLAO</name>
<dbReference type="GO" id="GO:0030295">
    <property type="term" value="F:protein kinase activator activity"/>
    <property type="evidence" value="ECO:0007669"/>
    <property type="project" value="TreeGrafter"/>
</dbReference>
<evidence type="ECO:0000256" key="10">
    <source>
        <dbReference type="SAM" id="SignalP"/>
    </source>
</evidence>
<keyword evidence="6" id="KW-0067">ATP-binding</keyword>
<dbReference type="RefSeq" id="WP_127338405.1">
    <property type="nucleotide sequence ID" value="NZ_QWDM01000006.1"/>
</dbReference>
<dbReference type="InterPro" id="IPR019734">
    <property type="entry name" value="TPR_rpt"/>
</dbReference>
<dbReference type="InterPro" id="IPR036097">
    <property type="entry name" value="HisK_dim/P_sf"/>
</dbReference>
<evidence type="ECO:0000256" key="9">
    <source>
        <dbReference type="SAM" id="Phobius"/>
    </source>
</evidence>
<accession>A0A434A7D1</accession>
<proteinExistence type="predicted"/>
<evidence type="ECO:0000256" key="8">
    <source>
        <dbReference type="PROSITE-ProRule" id="PRU00339"/>
    </source>
</evidence>
<feature type="chain" id="PRO_5019581064" description="histidine kinase" evidence="10">
    <location>
        <begin position="22"/>
        <end position="580"/>
    </location>
</feature>
<feature type="transmembrane region" description="Helical" evidence="9">
    <location>
        <begin position="309"/>
        <end position="328"/>
    </location>
</feature>
<evidence type="ECO:0000259" key="11">
    <source>
        <dbReference type="PROSITE" id="PS50109"/>
    </source>
</evidence>
<dbReference type="GO" id="GO:0000155">
    <property type="term" value="F:phosphorelay sensor kinase activity"/>
    <property type="evidence" value="ECO:0007669"/>
    <property type="project" value="InterPro"/>
</dbReference>
<dbReference type="Gene3D" id="1.25.40.10">
    <property type="entry name" value="Tetratricopeptide repeat domain"/>
    <property type="match status" value="1"/>
</dbReference>
<protein>
    <recommendedName>
        <fullName evidence="2">histidine kinase</fullName>
        <ecNumber evidence="2">2.7.13.3</ecNumber>
    </recommendedName>
</protein>
<evidence type="ECO:0000313" key="13">
    <source>
        <dbReference type="Proteomes" id="UP000288102"/>
    </source>
</evidence>
<dbReference type="SUPFAM" id="SSF55874">
    <property type="entry name" value="ATPase domain of HSP90 chaperone/DNA topoisomerase II/histidine kinase"/>
    <property type="match status" value="1"/>
</dbReference>
<dbReference type="GO" id="GO:0007234">
    <property type="term" value="P:osmosensory signaling via phosphorelay pathway"/>
    <property type="evidence" value="ECO:0007669"/>
    <property type="project" value="TreeGrafter"/>
</dbReference>
<dbReference type="InterPro" id="IPR011990">
    <property type="entry name" value="TPR-like_helical_dom_sf"/>
</dbReference>
<evidence type="ECO:0000256" key="6">
    <source>
        <dbReference type="ARBA" id="ARBA00022840"/>
    </source>
</evidence>
<dbReference type="PANTHER" id="PTHR42878">
    <property type="entry name" value="TWO-COMPONENT HISTIDINE KINASE"/>
    <property type="match status" value="1"/>
</dbReference>
<dbReference type="Gene3D" id="3.30.565.10">
    <property type="entry name" value="Histidine kinase-like ATPase, C-terminal domain"/>
    <property type="match status" value="1"/>
</dbReference>
<feature type="repeat" description="TPR" evidence="8">
    <location>
        <begin position="195"/>
        <end position="228"/>
    </location>
</feature>
<evidence type="ECO:0000256" key="5">
    <source>
        <dbReference type="ARBA" id="ARBA00022777"/>
    </source>
</evidence>
<comment type="caution">
    <text evidence="12">The sequence shown here is derived from an EMBL/GenBank/DDBJ whole genome shotgun (WGS) entry which is preliminary data.</text>
</comment>
<dbReference type="GO" id="GO:0000156">
    <property type="term" value="F:phosphorelay response regulator activity"/>
    <property type="evidence" value="ECO:0007669"/>
    <property type="project" value="TreeGrafter"/>
</dbReference>
<keyword evidence="9" id="KW-0472">Membrane</keyword>
<dbReference type="SUPFAM" id="SSF48452">
    <property type="entry name" value="TPR-like"/>
    <property type="match status" value="1"/>
</dbReference>
<evidence type="ECO:0000256" key="7">
    <source>
        <dbReference type="ARBA" id="ARBA00023012"/>
    </source>
</evidence>
<feature type="domain" description="Histidine kinase" evidence="11">
    <location>
        <begin position="358"/>
        <end position="577"/>
    </location>
</feature>
<dbReference type="EMBL" id="QWDM01000006">
    <property type="protein sequence ID" value="RUT70318.1"/>
    <property type="molecule type" value="Genomic_DNA"/>
</dbReference>
<dbReference type="PANTHER" id="PTHR42878:SF7">
    <property type="entry name" value="SENSOR HISTIDINE KINASE GLRK"/>
    <property type="match status" value="1"/>
</dbReference>
<dbReference type="Gene3D" id="1.10.287.130">
    <property type="match status" value="1"/>
</dbReference>
<keyword evidence="9" id="KW-0812">Transmembrane</keyword>
<sequence length="580" mass="67318">MIKIKLYIVSVLFLNSFFLFAQDRLHNDKLFAVEIKATAAKFKEERNFNKAQKFFREKNWDSTLVYSMKQLSLNRNEELKNFCYYFRGTSFKEKKLFKEAKKEFNQVSANFRYAYKVKINLGEIALEQSDFKKALQYFQEIEKLPVSTSYNIYRSNILHNIGLCYLHLEKFDKSEEYLFKGATLQEKEKDTLMLISSYMDIANLYYTQYKDSQAIPYFEKAYHLSKKTNSFNLKKTAALNMAVVEENRKNFPLALMYRKELETWKDSLNDQNKVWAIADLEKKFAVKQKQKEVDVLAAENKVKKAERNGFLISSVLLLILFGTGVYFYRQKIKNNKIILAQKNELDELNATKDKLFSIVSHDLRSSVNALKVSNGKLIENLENKNFAELDVLLHNNSTIANGAYNLLDNLLNWALLQTQQAYFYQESLHLATIVQHVEYNYKPLMLNKNIDFKNEVTGSDYVFADLDSLKIIIRNFLDNAIKFSNENGSILIYSRPASEDFCYLVIEDTGLGMSKATREELLKETILLSKKKNDEIIGTGLGMQLCKSMIHKNGGKLDIESEENSGTKIIIALQKFKNHG</sequence>
<dbReference type="SUPFAM" id="SSF47384">
    <property type="entry name" value="Homodimeric domain of signal transducing histidine kinase"/>
    <property type="match status" value="1"/>
</dbReference>
<dbReference type="InterPro" id="IPR050351">
    <property type="entry name" value="BphY/WalK/GraS-like"/>
</dbReference>
<evidence type="ECO:0000313" key="12">
    <source>
        <dbReference type="EMBL" id="RUT70318.1"/>
    </source>
</evidence>
<dbReference type="SMART" id="SM00028">
    <property type="entry name" value="TPR"/>
    <property type="match status" value="3"/>
</dbReference>
<dbReference type="Pfam" id="PF02518">
    <property type="entry name" value="HATPase_c"/>
    <property type="match status" value="1"/>
</dbReference>
<evidence type="ECO:0000256" key="3">
    <source>
        <dbReference type="ARBA" id="ARBA00022679"/>
    </source>
</evidence>
<keyword evidence="10" id="KW-0732">Signal</keyword>
<keyword evidence="13" id="KW-1185">Reference proteome</keyword>
<reference evidence="13" key="1">
    <citation type="journal article" date="2019" name="Syst. Appl. Microbiol.">
        <title>Flavobacterium circumlabens sp. nov. and Flavobacterium cupreum sp. nov., two psychrotrophic species isolated from Antarctic environmental samples.</title>
        <authorList>
            <person name="Kralova S."/>
            <person name="Busse H.-J."/>
            <person name="Svec P."/>
            <person name="Maslanova I."/>
            <person name="Stankova E."/>
            <person name="Bartak M."/>
            <person name="Sedlacek I."/>
        </authorList>
    </citation>
    <scope>NUCLEOTIDE SEQUENCE [LARGE SCALE GENOMIC DNA]</scope>
    <source>
        <strain evidence="13">CCM 8825</strain>
    </source>
</reference>
<keyword evidence="3" id="KW-0808">Transferase</keyword>
<dbReference type="OrthoDB" id="9781208at2"/>
<keyword evidence="4" id="KW-0547">Nucleotide-binding</keyword>
<comment type="catalytic activity">
    <reaction evidence="1">
        <text>ATP + protein L-histidine = ADP + protein N-phospho-L-histidine.</text>
        <dbReference type="EC" id="2.7.13.3"/>
    </reaction>
</comment>
<dbReference type="InterPro" id="IPR004358">
    <property type="entry name" value="Sig_transdc_His_kin-like_C"/>
</dbReference>
<dbReference type="SMART" id="SM00387">
    <property type="entry name" value="HATPase_c"/>
    <property type="match status" value="1"/>
</dbReference>
<dbReference type="EC" id="2.7.13.3" evidence="2"/>
<dbReference type="GO" id="GO:0005524">
    <property type="term" value="F:ATP binding"/>
    <property type="evidence" value="ECO:0007669"/>
    <property type="project" value="UniProtKB-KW"/>
</dbReference>
<evidence type="ECO:0000256" key="1">
    <source>
        <dbReference type="ARBA" id="ARBA00000085"/>
    </source>
</evidence>
<dbReference type="InterPro" id="IPR036890">
    <property type="entry name" value="HATPase_C_sf"/>
</dbReference>